<dbReference type="InterPro" id="IPR001851">
    <property type="entry name" value="ABC_transp_permease"/>
</dbReference>
<evidence type="ECO:0000256" key="6">
    <source>
        <dbReference type="ARBA" id="ARBA00022989"/>
    </source>
</evidence>
<gene>
    <name evidence="9" type="ORF">E9232_007193</name>
</gene>
<evidence type="ECO:0000256" key="3">
    <source>
        <dbReference type="ARBA" id="ARBA00022475"/>
    </source>
</evidence>
<feature type="transmembrane region" description="Helical" evidence="8">
    <location>
        <begin position="52"/>
        <end position="73"/>
    </location>
</feature>
<comment type="subcellular location">
    <subcellularLocation>
        <location evidence="1">Cell membrane</location>
        <topology evidence="1">Multi-pass membrane protein</topology>
    </subcellularLocation>
</comment>
<dbReference type="RefSeq" id="WP_309802255.1">
    <property type="nucleotide sequence ID" value="NZ_JAVDPW010000023.1"/>
</dbReference>
<keyword evidence="10" id="KW-1185">Reference proteome</keyword>
<feature type="transmembrane region" description="Helical" evidence="8">
    <location>
        <begin position="94"/>
        <end position="115"/>
    </location>
</feature>
<proteinExistence type="predicted"/>
<evidence type="ECO:0000313" key="10">
    <source>
        <dbReference type="Proteomes" id="UP001262410"/>
    </source>
</evidence>
<feature type="transmembrane region" description="Helical" evidence="8">
    <location>
        <begin position="12"/>
        <end position="32"/>
    </location>
</feature>
<feature type="transmembrane region" description="Helical" evidence="8">
    <location>
        <begin position="266"/>
        <end position="283"/>
    </location>
</feature>
<dbReference type="EMBL" id="JAVDPW010000023">
    <property type="protein sequence ID" value="MDR6294637.1"/>
    <property type="molecule type" value="Genomic_DNA"/>
</dbReference>
<dbReference type="Proteomes" id="UP001262410">
    <property type="component" value="Unassembled WGS sequence"/>
</dbReference>
<accession>A0ABU1K192</accession>
<feature type="transmembrane region" description="Helical" evidence="8">
    <location>
        <begin position="209"/>
        <end position="232"/>
    </location>
</feature>
<keyword evidence="6 8" id="KW-1133">Transmembrane helix</keyword>
<dbReference type="CDD" id="cd06579">
    <property type="entry name" value="TM_PBP1_transp_AraH_like"/>
    <property type="match status" value="1"/>
</dbReference>
<feature type="transmembrane region" description="Helical" evidence="8">
    <location>
        <begin position="160"/>
        <end position="181"/>
    </location>
</feature>
<evidence type="ECO:0000256" key="5">
    <source>
        <dbReference type="ARBA" id="ARBA00022692"/>
    </source>
</evidence>
<evidence type="ECO:0000256" key="1">
    <source>
        <dbReference type="ARBA" id="ARBA00004651"/>
    </source>
</evidence>
<sequence length="316" mass="33058">MTAFLRSVDRPILVACGFVILILMAGTAYTMITQGTATFLSPTYLLQQLKVASFMGVIAAGMMLVILMGHIDLSVPWTITASAMLATAVGGPEAIPVGLGVGMLVGLFNGLGVAFLRVPSMIFTLGVNTVLRGLMVMLTGGFSPTSMATPPMEFLAKTELLGIPMAVFVWILLSLALVFLLTRMPMGRYIYAIGNREAAAYLSGVNTRLVIVGGFVLCGFCAALAGILLAGYSSKAYQAMGDTYLLPSIAAVVIGGTNILGGQGRYAGTVVGTILIVLLQSVLSVMQMPEAGRQIIYGLVIILMLVLYGRGGRAAT</sequence>
<evidence type="ECO:0000256" key="2">
    <source>
        <dbReference type="ARBA" id="ARBA00022448"/>
    </source>
</evidence>
<keyword evidence="3" id="KW-1003">Cell membrane</keyword>
<feature type="transmembrane region" description="Helical" evidence="8">
    <location>
        <begin position="244"/>
        <end position="260"/>
    </location>
</feature>
<dbReference type="PANTHER" id="PTHR32196">
    <property type="entry name" value="ABC TRANSPORTER PERMEASE PROTEIN YPHD-RELATED-RELATED"/>
    <property type="match status" value="1"/>
</dbReference>
<organism evidence="9 10">
    <name type="scientific">Inquilinus ginsengisoli</name>
    <dbReference type="NCBI Taxonomy" id="363840"/>
    <lineage>
        <taxon>Bacteria</taxon>
        <taxon>Pseudomonadati</taxon>
        <taxon>Pseudomonadota</taxon>
        <taxon>Alphaproteobacteria</taxon>
        <taxon>Rhodospirillales</taxon>
        <taxon>Rhodospirillaceae</taxon>
        <taxon>Inquilinus</taxon>
    </lineage>
</organism>
<dbReference type="PANTHER" id="PTHR32196:SF21">
    <property type="entry name" value="ABC TRANSPORTER PERMEASE PROTEIN YPHD-RELATED"/>
    <property type="match status" value="1"/>
</dbReference>
<keyword evidence="5 8" id="KW-0812">Transmembrane</keyword>
<evidence type="ECO:0000256" key="7">
    <source>
        <dbReference type="ARBA" id="ARBA00023136"/>
    </source>
</evidence>
<evidence type="ECO:0000256" key="8">
    <source>
        <dbReference type="SAM" id="Phobius"/>
    </source>
</evidence>
<keyword evidence="2" id="KW-0813">Transport</keyword>
<evidence type="ECO:0000256" key="4">
    <source>
        <dbReference type="ARBA" id="ARBA00022519"/>
    </source>
</evidence>
<protein>
    <submittedName>
        <fullName evidence="9">Ribose transport system permease protein</fullName>
    </submittedName>
</protein>
<feature type="transmembrane region" description="Helical" evidence="8">
    <location>
        <begin position="295"/>
        <end position="311"/>
    </location>
</feature>
<comment type="caution">
    <text evidence="9">The sequence shown here is derived from an EMBL/GenBank/DDBJ whole genome shotgun (WGS) entry which is preliminary data.</text>
</comment>
<keyword evidence="7 8" id="KW-0472">Membrane</keyword>
<name>A0ABU1K192_9PROT</name>
<feature type="transmembrane region" description="Helical" evidence="8">
    <location>
        <begin position="121"/>
        <end position="139"/>
    </location>
</feature>
<keyword evidence="4" id="KW-0997">Cell inner membrane</keyword>
<dbReference type="Pfam" id="PF02653">
    <property type="entry name" value="BPD_transp_2"/>
    <property type="match status" value="1"/>
</dbReference>
<evidence type="ECO:0000313" key="9">
    <source>
        <dbReference type="EMBL" id="MDR6294637.1"/>
    </source>
</evidence>
<reference evidence="9 10" key="1">
    <citation type="submission" date="2023-07" db="EMBL/GenBank/DDBJ databases">
        <title>Sorghum-associated microbial communities from plants grown in Nebraska, USA.</title>
        <authorList>
            <person name="Schachtman D."/>
        </authorList>
    </citation>
    <scope>NUCLEOTIDE SEQUENCE [LARGE SCALE GENOMIC DNA]</scope>
    <source>
        <strain evidence="9 10">584</strain>
    </source>
</reference>